<dbReference type="AlphaFoldDB" id="A0A654M1X4"/>
<keyword evidence="2" id="KW-1185">Reference proteome</keyword>
<reference evidence="2" key="1">
    <citation type="submission" date="2015-10" db="EMBL/GenBank/DDBJ databases">
        <title>Niche specialization of a soil ammonia-oxidizing archaeon, Candidatus Nitrosocosmicus oleophilus.</title>
        <authorList>
            <person name="Jung M.-Y."/>
            <person name="Rhee S.-K."/>
        </authorList>
    </citation>
    <scope>NUCLEOTIDE SEQUENCE [LARGE SCALE GENOMIC DNA]</scope>
    <source>
        <strain evidence="2">MY3</strain>
    </source>
</reference>
<evidence type="ECO:0000313" key="1">
    <source>
        <dbReference type="EMBL" id="ALI36970.1"/>
    </source>
</evidence>
<dbReference type="EMBL" id="CP012850">
    <property type="protein sequence ID" value="ALI36970.1"/>
    <property type="molecule type" value="Genomic_DNA"/>
</dbReference>
<dbReference type="KEGG" id="taa:NMY3_02780"/>
<dbReference type="Proteomes" id="UP000058925">
    <property type="component" value="Chromosome"/>
</dbReference>
<accession>A0A654M1X4</accession>
<name>A0A654M1X4_9ARCH</name>
<proteinExistence type="predicted"/>
<sequence length="31" mass="3747">MLGNYIYYDTMILEYEQNENYGKVLLNKLNS</sequence>
<organism evidence="1 2">
    <name type="scientific">Candidatus Nitrosocosmicus oleophilus</name>
    <dbReference type="NCBI Taxonomy" id="1353260"/>
    <lineage>
        <taxon>Archaea</taxon>
        <taxon>Nitrososphaerota</taxon>
        <taxon>Nitrososphaeria</taxon>
        <taxon>Nitrososphaerales</taxon>
        <taxon>Nitrososphaeraceae</taxon>
        <taxon>Candidatus Nitrosocosmicus</taxon>
    </lineage>
</organism>
<protein>
    <submittedName>
        <fullName evidence="1">Uncharacterized protein</fullName>
    </submittedName>
</protein>
<evidence type="ECO:0000313" key="2">
    <source>
        <dbReference type="Proteomes" id="UP000058925"/>
    </source>
</evidence>
<gene>
    <name evidence="1" type="ORF">NMY3_02780</name>
</gene>